<organism evidence="3">
    <name type="scientific">hydrothermal vent metagenome</name>
    <dbReference type="NCBI Taxonomy" id="652676"/>
    <lineage>
        <taxon>unclassified sequences</taxon>
        <taxon>metagenomes</taxon>
        <taxon>ecological metagenomes</taxon>
    </lineage>
</organism>
<keyword evidence="2" id="KW-1133">Transmembrane helix</keyword>
<feature type="transmembrane region" description="Helical" evidence="2">
    <location>
        <begin position="87"/>
        <end position="106"/>
    </location>
</feature>
<dbReference type="AlphaFoldDB" id="A0A3B1DV31"/>
<name>A0A3B1DV31_9ZZZZ</name>
<proteinExistence type="predicted"/>
<accession>A0A3B1DV31</accession>
<protein>
    <submittedName>
        <fullName evidence="3">Uncharacterized protein</fullName>
    </submittedName>
</protein>
<keyword evidence="2" id="KW-0472">Membrane</keyword>
<evidence type="ECO:0000256" key="2">
    <source>
        <dbReference type="SAM" id="Phobius"/>
    </source>
</evidence>
<reference evidence="3" key="1">
    <citation type="submission" date="2018-06" db="EMBL/GenBank/DDBJ databases">
        <authorList>
            <person name="Zhirakovskaya E."/>
        </authorList>
    </citation>
    <scope>NUCLEOTIDE SEQUENCE</scope>
</reference>
<evidence type="ECO:0000256" key="1">
    <source>
        <dbReference type="SAM" id="MobiDB-lite"/>
    </source>
</evidence>
<sequence length="276" mass="30959">MKKEVTRFVCPECSTTLRMKKQSFINRPFHCPECQEALKITINDRNIMQIQRDDSSLPAASKKRKSNSTATSNIRLKIQQLLQSPQAIAGGVVMVIVLTFSVWFFSKPSISIPPTTPPTVAPIKNDNIEIVLPVKTKVKPALPPVKTLSPVIARKPQPFPVIAKRPQPSLPEIPLPPKPKPIDIAAKLNQQFLQFNQSKPIGFQEFLFQFEELLGVPVEVDQSIKKGSASPLKKTLSFQMKKGTLNDLLKTALSQFDLTYKIEPTQIRILKKKVMN</sequence>
<dbReference type="EMBL" id="UOGL01000693">
    <property type="protein sequence ID" value="VAX42811.1"/>
    <property type="molecule type" value="Genomic_DNA"/>
</dbReference>
<evidence type="ECO:0000313" key="3">
    <source>
        <dbReference type="EMBL" id="VAX42811.1"/>
    </source>
</evidence>
<feature type="region of interest" description="Disordered" evidence="1">
    <location>
        <begin position="51"/>
        <end position="70"/>
    </location>
</feature>
<keyword evidence="2" id="KW-0812">Transmembrane</keyword>
<gene>
    <name evidence="3" type="ORF">MNBD_PLANCTO02-3307</name>
</gene>